<sequence>MWNLAFFSILLTVYRVTPNYISFGYIFLLLAWIIERQLVEKIKRRLWYPLKAYAITVFVIIYSLSSFSSFQMWSSRIIDLYFYLGYNSDASLLENVWESLAVLIVMQPYSYERRQSRYNRPDDTKLLDSGLPGFMKRLLVMHSQKTYLLYYSIPLSPISAFGFLYLIGLVICSTFLKAS</sequence>
<evidence type="ECO:0000313" key="2">
    <source>
        <dbReference type="EMBL" id="KAK2649249.1"/>
    </source>
</evidence>
<proteinExistence type="predicted"/>
<dbReference type="GO" id="GO:0008381">
    <property type="term" value="F:mechanosensitive monoatomic ion channel activity"/>
    <property type="evidence" value="ECO:0007669"/>
    <property type="project" value="InterPro"/>
</dbReference>
<dbReference type="AlphaFoldDB" id="A0AAD9U886"/>
<evidence type="ECO:0000256" key="1">
    <source>
        <dbReference type="SAM" id="Phobius"/>
    </source>
</evidence>
<dbReference type="EMBL" id="JANJYI010000005">
    <property type="protein sequence ID" value="KAK2649249.1"/>
    <property type="molecule type" value="Genomic_DNA"/>
</dbReference>
<dbReference type="GO" id="GO:0050982">
    <property type="term" value="P:detection of mechanical stimulus"/>
    <property type="evidence" value="ECO:0007669"/>
    <property type="project" value="TreeGrafter"/>
</dbReference>
<dbReference type="GO" id="GO:0042391">
    <property type="term" value="P:regulation of membrane potential"/>
    <property type="evidence" value="ECO:0007669"/>
    <property type="project" value="TreeGrafter"/>
</dbReference>
<dbReference type="PANTHER" id="PTHR13167">
    <property type="entry name" value="PIEZO-TYPE MECHANOSENSITIVE ION CHANNEL COMPONENT"/>
    <property type="match status" value="1"/>
</dbReference>
<dbReference type="GO" id="GO:0071260">
    <property type="term" value="P:cellular response to mechanical stimulus"/>
    <property type="evidence" value="ECO:0007669"/>
    <property type="project" value="TreeGrafter"/>
</dbReference>
<accession>A0AAD9U886</accession>
<feature type="transmembrane region" description="Helical" evidence="1">
    <location>
        <begin position="50"/>
        <end position="70"/>
    </location>
</feature>
<dbReference type="InterPro" id="IPR027272">
    <property type="entry name" value="Piezo"/>
</dbReference>
<keyword evidence="1" id="KW-1133">Transmembrane helix</keyword>
<keyword evidence="1" id="KW-0472">Membrane</keyword>
<name>A0AAD9U886_9ROSI</name>
<reference evidence="2" key="1">
    <citation type="journal article" date="2023" name="Plant J.">
        <title>Genome sequences and population genomics provide insights into the demographic history, inbreeding, and mutation load of two 'living fossil' tree species of Dipteronia.</title>
        <authorList>
            <person name="Feng Y."/>
            <person name="Comes H.P."/>
            <person name="Chen J."/>
            <person name="Zhu S."/>
            <person name="Lu R."/>
            <person name="Zhang X."/>
            <person name="Li P."/>
            <person name="Qiu J."/>
            <person name="Olsen K.M."/>
            <person name="Qiu Y."/>
        </authorList>
    </citation>
    <scope>NUCLEOTIDE SEQUENCE</scope>
    <source>
        <strain evidence="2">KIB01</strain>
    </source>
</reference>
<feature type="transmembrane region" description="Helical" evidence="1">
    <location>
        <begin position="147"/>
        <end position="176"/>
    </location>
</feature>
<protein>
    <submittedName>
        <fullName evidence="2">Uncharacterized protein</fullName>
    </submittedName>
</protein>
<dbReference type="GO" id="GO:0005261">
    <property type="term" value="F:monoatomic cation channel activity"/>
    <property type="evidence" value="ECO:0007669"/>
    <property type="project" value="TreeGrafter"/>
</dbReference>
<comment type="caution">
    <text evidence="2">The sequence shown here is derived from an EMBL/GenBank/DDBJ whole genome shotgun (WGS) entry which is preliminary data.</text>
</comment>
<dbReference type="Proteomes" id="UP001280121">
    <property type="component" value="Unassembled WGS sequence"/>
</dbReference>
<evidence type="ECO:0000313" key="3">
    <source>
        <dbReference type="Proteomes" id="UP001280121"/>
    </source>
</evidence>
<dbReference type="PANTHER" id="PTHR13167:SF25">
    <property type="entry name" value="PIEZO-TYPE MECHANOSENSITIVE ION CHANNEL COMPONENT"/>
    <property type="match status" value="1"/>
</dbReference>
<gene>
    <name evidence="2" type="ORF">Ddye_016738</name>
</gene>
<keyword evidence="3" id="KW-1185">Reference proteome</keyword>
<keyword evidence="1" id="KW-0812">Transmembrane</keyword>
<feature type="transmembrane region" description="Helical" evidence="1">
    <location>
        <begin position="20"/>
        <end position="38"/>
    </location>
</feature>
<organism evidence="2 3">
    <name type="scientific">Dipteronia dyeriana</name>
    <dbReference type="NCBI Taxonomy" id="168575"/>
    <lineage>
        <taxon>Eukaryota</taxon>
        <taxon>Viridiplantae</taxon>
        <taxon>Streptophyta</taxon>
        <taxon>Embryophyta</taxon>
        <taxon>Tracheophyta</taxon>
        <taxon>Spermatophyta</taxon>
        <taxon>Magnoliopsida</taxon>
        <taxon>eudicotyledons</taxon>
        <taxon>Gunneridae</taxon>
        <taxon>Pentapetalae</taxon>
        <taxon>rosids</taxon>
        <taxon>malvids</taxon>
        <taxon>Sapindales</taxon>
        <taxon>Sapindaceae</taxon>
        <taxon>Hippocastanoideae</taxon>
        <taxon>Acereae</taxon>
        <taxon>Dipteronia</taxon>
    </lineage>
</organism>
<dbReference type="GO" id="GO:0016020">
    <property type="term" value="C:membrane"/>
    <property type="evidence" value="ECO:0007669"/>
    <property type="project" value="InterPro"/>
</dbReference>